<evidence type="ECO:0000256" key="1">
    <source>
        <dbReference type="SAM" id="MobiDB-lite"/>
    </source>
</evidence>
<dbReference type="SUPFAM" id="SSF101898">
    <property type="entry name" value="NHL repeat"/>
    <property type="match status" value="1"/>
</dbReference>
<dbReference type="InterPro" id="IPR011042">
    <property type="entry name" value="6-blade_b-propeller_TolB-like"/>
</dbReference>
<name>A0A7D9I5E7_PARCT</name>
<dbReference type="Gene3D" id="2.120.10.30">
    <property type="entry name" value="TolB, C-terminal domain"/>
    <property type="match status" value="1"/>
</dbReference>
<comment type="caution">
    <text evidence="2">The sequence shown here is derived from an EMBL/GenBank/DDBJ whole genome shotgun (WGS) entry which is preliminary data.</text>
</comment>
<feature type="region of interest" description="Disordered" evidence="1">
    <location>
        <begin position="34"/>
        <end position="62"/>
    </location>
</feature>
<proteinExistence type="predicted"/>
<reference evidence="2" key="1">
    <citation type="submission" date="2020-04" db="EMBL/GenBank/DDBJ databases">
        <authorList>
            <person name="Alioto T."/>
            <person name="Alioto T."/>
            <person name="Gomez Garrido J."/>
        </authorList>
    </citation>
    <scope>NUCLEOTIDE SEQUENCE</scope>
    <source>
        <strain evidence="2">A484AB</strain>
    </source>
</reference>
<evidence type="ECO:0000313" key="3">
    <source>
        <dbReference type="Proteomes" id="UP001152795"/>
    </source>
</evidence>
<evidence type="ECO:0000313" key="2">
    <source>
        <dbReference type="EMBL" id="CAB3996999.1"/>
    </source>
</evidence>
<accession>A0A7D9I5E7</accession>
<keyword evidence="3" id="KW-1185">Reference proteome</keyword>
<organism evidence="2 3">
    <name type="scientific">Paramuricea clavata</name>
    <name type="common">Red gorgonian</name>
    <name type="synonym">Violescent sea-whip</name>
    <dbReference type="NCBI Taxonomy" id="317549"/>
    <lineage>
        <taxon>Eukaryota</taxon>
        <taxon>Metazoa</taxon>
        <taxon>Cnidaria</taxon>
        <taxon>Anthozoa</taxon>
        <taxon>Octocorallia</taxon>
        <taxon>Malacalcyonacea</taxon>
        <taxon>Plexauridae</taxon>
        <taxon>Paramuricea</taxon>
    </lineage>
</organism>
<dbReference type="EMBL" id="CACRXK020002997">
    <property type="protein sequence ID" value="CAB3996999.1"/>
    <property type="molecule type" value="Genomic_DNA"/>
</dbReference>
<dbReference type="AlphaFoldDB" id="A0A7D9I5E7"/>
<dbReference type="Proteomes" id="UP001152795">
    <property type="component" value="Unassembled WGS sequence"/>
</dbReference>
<gene>
    <name evidence="2" type="ORF">PACLA_8A075787</name>
</gene>
<protein>
    <submittedName>
        <fullName evidence="2">Uncharacterized protein</fullName>
    </submittedName>
</protein>
<sequence>MDDIKSKLDAISRKDLGASISSLREGIDRLSLSFDESSDSRNQCTSEVPTAKGSPDETKPAQQSVTAVEDAVALANAIGNLKIVSNERFELAKKSFEKAAEKASEAFHNTALSTDERILASKVRIASAILQHLDDTEVAASDCLNSLRELNDMPFIQDIFSVHLKGGIKSVFKKESRVEVVETVTMINLILADFISKFTKRRMAVFDWPMIKCGKQVVHPIHYDQRRLPNLKKMEITAPWDIVVLKVEIATMQHRLTRKGDLICLTDDGGGPQKLDKTTGKLQPYCLSPLENNTEHPQPWGEAIDLAFDEDDTMYVFSGHRGDYTLSVYSADGRNMCHCTLKFLEEKICRYSHITVTNDKKIVISCGHYYKTRNIMVYLCNSDGKLINSFDTGLRSGSSDNEHYIEFVSVSFDNKIILVTTTCRANAVFEDSQSHMLYIYTEDGELLQRAVKFRSNPLYSCTMVYNQVTENIVISHVMDIAPYSADEILIEYLSGETAERQCSCLLHGTNFPESISAYRSDPVCNTNGAVALVSEKRVIFLQKPSP</sequence>